<organism evidence="1">
    <name type="scientific">freshwater metagenome</name>
    <dbReference type="NCBI Taxonomy" id="449393"/>
    <lineage>
        <taxon>unclassified sequences</taxon>
        <taxon>metagenomes</taxon>
        <taxon>ecological metagenomes</taxon>
    </lineage>
</organism>
<evidence type="ECO:0000313" key="1">
    <source>
        <dbReference type="EMBL" id="CAB4943937.1"/>
    </source>
</evidence>
<accession>A0A6J7JLY9</accession>
<gene>
    <name evidence="1" type="ORF">UFOPK3674_01992</name>
</gene>
<protein>
    <submittedName>
        <fullName evidence="1">Unannotated protein</fullName>
    </submittedName>
</protein>
<reference evidence="1" key="1">
    <citation type="submission" date="2020-05" db="EMBL/GenBank/DDBJ databases">
        <authorList>
            <person name="Chiriac C."/>
            <person name="Salcher M."/>
            <person name="Ghai R."/>
            <person name="Kavagutti S V."/>
        </authorList>
    </citation>
    <scope>NUCLEOTIDE SEQUENCE</scope>
</reference>
<dbReference type="AlphaFoldDB" id="A0A6J7JLY9"/>
<proteinExistence type="predicted"/>
<name>A0A6J7JLY9_9ZZZZ</name>
<sequence>MHRRRHLLFALLLTSLTGLFPAGASAGSYQVRACDARGVNHAFSGWGDTAMVAAEASCSTTQFLGMRARNSLRGPFDVFTVAPVGTLGGLRATAAPGTRIVGLRAEASAYDDMGTSSLAGWRAGVMVDGSRYVWCGTVWACSWAGPPGLPIALSLDAASVQLAVVCQARAGCQRDRLRGVATLRSVLLDVRDDAAPTIGGARGTALEAGWIAGERTLAFEARDGAGVRRVALEAGGLGLGARDLACDEFAMAPCPAVVTHPVTIDTRRLPDGTQDLVLRAVDAGGNPTLQRVTVAIDNTPPTVGTPQVDGGAAWRSDRRVQAALGADDGAGGSGVQSVTWELCPATGESCATGTVPGNPEQLAIDIPAPGTWRLRATATDALRTGDPGPWSDPIRFDDAVPPAPRLDVAAWTGGTAVGLVDLAPGADPGPSGIAGFALVEGAGDPGMTPTHAGSRTQARLADLPEGVTVVRARAVSGAGVAGAVGTVLVRVDRTAPEVLVDADGVTNGAEHWLGRAVTLTAEGRDQAGLAGMASGRLELRVDDGPVIVRAGPRARLVVGDDGIHVITVRAFDAAGNASAPTALTVRVDRHDPDGRLIRPAASEPRRLRARVDEGCVEAAQLELRRLGTTSWRRFEASVAHGEVAGTVPDDRLTSGRYAVRIRLTDCAGNSGVVERWDGHGGQATLQLPLRRSMDLNASLEAAAGAARRTVPVGAPVVVRGRLLGVNGQPAAGRAMRLEERIGMGEWRTVRRAVTDALGRVRVSAGSGPSRRLRLVVAGGDDSLGAISRQLVVAVPAQATIISDRSALRNGQSVHFRGRVLGGHLPADGRELELQGYNPLKGRWQPVRTEGLRCDRYGWWHASYRFTATVGGSVTYRFRLRVAPRPDHPFAEGRSRVVAVTVSG</sequence>
<dbReference type="EMBL" id="CAFBMX010000015">
    <property type="protein sequence ID" value="CAB4943937.1"/>
    <property type="molecule type" value="Genomic_DNA"/>
</dbReference>